<dbReference type="InterPro" id="IPR017871">
    <property type="entry name" value="ABC_transporter-like_CS"/>
</dbReference>
<dbReference type="Pfam" id="PF00005">
    <property type="entry name" value="ABC_tran"/>
    <property type="match status" value="1"/>
</dbReference>
<evidence type="ECO:0000259" key="11">
    <source>
        <dbReference type="PROSITE" id="PS50929"/>
    </source>
</evidence>
<evidence type="ECO:0000256" key="1">
    <source>
        <dbReference type="ARBA" id="ARBA00004651"/>
    </source>
</evidence>
<dbReference type="InterPro" id="IPR011527">
    <property type="entry name" value="ABC1_TM_dom"/>
</dbReference>
<evidence type="ECO:0000256" key="9">
    <source>
        <dbReference type="SAM" id="Phobius"/>
    </source>
</evidence>
<dbReference type="GO" id="GO:0016887">
    <property type="term" value="F:ATP hydrolysis activity"/>
    <property type="evidence" value="ECO:0007669"/>
    <property type="project" value="InterPro"/>
</dbReference>
<dbReference type="PROSITE" id="PS50893">
    <property type="entry name" value="ABC_TRANSPORTER_2"/>
    <property type="match status" value="1"/>
</dbReference>
<dbReference type="FunFam" id="3.40.50.300:FF:000854">
    <property type="entry name" value="Multidrug ABC transporter ATP-binding protein"/>
    <property type="match status" value="1"/>
</dbReference>
<dbReference type="Gene3D" id="3.40.50.300">
    <property type="entry name" value="P-loop containing nucleotide triphosphate hydrolases"/>
    <property type="match status" value="1"/>
</dbReference>
<name>A0A1F5TR37_9BACT</name>
<evidence type="ECO:0000256" key="4">
    <source>
        <dbReference type="ARBA" id="ARBA00022692"/>
    </source>
</evidence>
<keyword evidence="4 9" id="KW-0812">Transmembrane</keyword>
<sequence>MRHGAQKFEYAFFKKGLKALWELLEGHRKRLWEFLGWAAVSTFLSLYQVYVAKNIIDLAKASEKTSIINHEVTFLLLFVLSIIIFNEFLKKIIMDIRFLKYRENLMASWPQTAFERLLFLPISFHLGENTGKKVSKISKGCVNSGNILNHIYNGLPNIIYLFMNTAMVFWMDWRLGLIFFLPLPIAIWVLWRGYQKSAVVWRDVEIAKEEANGIFCESIICINTVKINVQEGEESQRFSDVLSRRKELTIKANKIIYWHGFFASVIIYSCYLVAFGASYYLSVYGVVTLGIMFYIFSTTRTMYKGIWFVINAFQGILINLISVIRMKDLMDQKSNIEYPPGALLPRDAEGKINCCNIDFFYEERGRKIFSDFNLEIPKGNTLAVVGSTGTGKTSLINLFLRLYDVNGGDIYIDNKNIKSFHPKFRKLFAVVPQDIDIFNKDILHNVRYGCNHVSERDVEKALRVSNFSSALGSKDFPDGIYTKIGEGGKDLSGGERQRIAIARAYLALTMGGAKFLILDEATSNLDANTEKDVREVINNIKKEMDFTTIIITHRLSMVKYADEIIFLDNGKIAERGTHEELINKKGKYAEFVKNQNLSKEIG</sequence>
<dbReference type="AlphaFoldDB" id="A0A1F5TR37"/>
<keyword evidence="6" id="KW-0067">ATP-binding</keyword>
<accession>A0A1F5TR37</accession>
<comment type="caution">
    <text evidence="12">The sequence shown here is derived from an EMBL/GenBank/DDBJ whole genome shotgun (WGS) entry which is preliminary data.</text>
</comment>
<evidence type="ECO:0000313" key="13">
    <source>
        <dbReference type="Proteomes" id="UP000177579"/>
    </source>
</evidence>
<evidence type="ECO:0000256" key="6">
    <source>
        <dbReference type="ARBA" id="ARBA00022840"/>
    </source>
</evidence>
<comment type="subcellular location">
    <subcellularLocation>
        <location evidence="1">Cell membrane</location>
        <topology evidence="1">Multi-pass membrane protein</topology>
    </subcellularLocation>
</comment>
<dbReference type="SUPFAM" id="SSF90123">
    <property type="entry name" value="ABC transporter transmembrane region"/>
    <property type="match status" value="1"/>
</dbReference>
<dbReference type="PANTHER" id="PTHR24221:SF503">
    <property type="entry name" value="MITOCHONDRIAL POTASSIUM CHANNEL ATP-BINDING SUBUNIT"/>
    <property type="match status" value="1"/>
</dbReference>
<evidence type="ECO:0000313" key="12">
    <source>
        <dbReference type="EMBL" id="OGF41430.1"/>
    </source>
</evidence>
<feature type="transmembrane region" description="Helical" evidence="9">
    <location>
        <begin position="281"/>
        <end position="299"/>
    </location>
</feature>
<dbReference type="InterPro" id="IPR036640">
    <property type="entry name" value="ABC1_TM_sf"/>
</dbReference>
<evidence type="ECO:0000259" key="10">
    <source>
        <dbReference type="PROSITE" id="PS50893"/>
    </source>
</evidence>
<gene>
    <name evidence="12" type="ORF">A2531_00085</name>
</gene>
<feature type="transmembrane region" description="Helical" evidence="9">
    <location>
        <begin position="34"/>
        <end position="52"/>
    </location>
</feature>
<dbReference type="GO" id="GO:0005524">
    <property type="term" value="F:ATP binding"/>
    <property type="evidence" value="ECO:0007669"/>
    <property type="project" value="UniProtKB-KW"/>
</dbReference>
<dbReference type="PROSITE" id="PS50929">
    <property type="entry name" value="ABC_TM1F"/>
    <property type="match status" value="1"/>
</dbReference>
<dbReference type="GO" id="GO:0005886">
    <property type="term" value="C:plasma membrane"/>
    <property type="evidence" value="ECO:0007669"/>
    <property type="project" value="UniProtKB-SubCell"/>
</dbReference>
<proteinExistence type="predicted"/>
<keyword evidence="8 9" id="KW-0472">Membrane</keyword>
<organism evidence="12 13">
    <name type="scientific">Candidatus Falkowbacteria bacterium RIFOXYD2_FULL_34_120</name>
    <dbReference type="NCBI Taxonomy" id="1798007"/>
    <lineage>
        <taxon>Bacteria</taxon>
        <taxon>Candidatus Falkowiibacteriota</taxon>
    </lineage>
</organism>
<keyword evidence="7 9" id="KW-1133">Transmembrane helix</keyword>
<dbReference type="SUPFAM" id="SSF52540">
    <property type="entry name" value="P-loop containing nucleoside triphosphate hydrolases"/>
    <property type="match status" value="1"/>
</dbReference>
<evidence type="ECO:0000256" key="8">
    <source>
        <dbReference type="ARBA" id="ARBA00023136"/>
    </source>
</evidence>
<dbReference type="EMBL" id="MFGO01000009">
    <property type="protein sequence ID" value="OGF41430.1"/>
    <property type="molecule type" value="Genomic_DNA"/>
</dbReference>
<evidence type="ECO:0000256" key="3">
    <source>
        <dbReference type="ARBA" id="ARBA00022475"/>
    </source>
</evidence>
<reference evidence="12 13" key="1">
    <citation type="journal article" date="2016" name="Nat. Commun.">
        <title>Thousands of microbial genomes shed light on interconnected biogeochemical processes in an aquifer system.</title>
        <authorList>
            <person name="Anantharaman K."/>
            <person name="Brown C.T."/>
            <person name="Hug L.A."/>
            <person name="Sharon I."/>
            <person name="Castelle C.J."/>
            <person name="Probst A.J."/>
            <person name="Thomas B.C."/>
            <person name="Singh A."/>
            <person name="Wilkins M.J."/>
            <person name="Karaoz U."/>
            <person name="Brodie E.L."/>
            <person name="Williams K.H."/>
            <person name="Hubbard S.S."/>
            <person name="Banfield J.F."/>
        </authorList>
    </citation>
    <scope>NUCLEOTIDE SEQUENCE [LARGE SCALE GENOMIC DNA]</scope>
</reference>
<feature type="domain" description="ABC transporter" evidence="10">
    <location>
        <begin position="352"/>
        <end position="594"/>
    </location>
</feature>
<dbReference type="InterPro" id="IPR039421">
    <property type="entry name" value="Type_1_exporter"/>
</dbReference>
<dbReference type="Gene3D" id="1.20.1560.10">
    <property type="entry name" value="ABC transporter type 1, transmembrane domain"/>
    <property type="match status" value="1"/>
</dbReference>
<dbReference type="SMART" id="SM00382">
    <property type="entry name" value="AAA"/>
    <property type="match status" value="1"/>
</dbReference>
<dbReference type="InterPro" id="IPR027417">
    <property type="entry name" value="P-loop_NTPase"/>
</dbReference>
<feature type="transmembrane region" description="Helical" evidence="9">
    <location>
        <begin position="173"/>
        <end position="191"/>
    </location>
</feature>
<feature type="transmembrane region" description="Helical" evidence="9">
    <location>
        <begin position="72"/>
        <end position="89"/>
    </location>
</feature>
<protein>
    <recommendedName>
        <fullName evidence="14">ABC transporter domain-containing protein</fullName>
    </recommendedName>
</protein>
<keyword evidence="3" id="KW-1003">Cell membrane</keyword>
<evidence type="ECO:0000256" key="2">
    <source>
        <dbReference type="ARBA" id="ARBA00022448"/>
    </source>
</evidence>
<feature type="transmembrane region" description="Helical" evidence="9">
    <location>
        <begin position="255"/>
        <end position="274"/>
    </location>
</feature>
<dbReference type="Pfam" id="PF00664">
    <property type="entry name" value="ABC_membrane"/>
    <property type="match status" value="1"/>
</dbReference>
<evidence type="ECO:0000256" key="5">
    <source>
        <dbReference type="ARBA" id="ARBA00022741"/>
    </source>
</evidence>
<evidence type="ECO:0000256" key="7">
    <source>
        <dbReference type="ARBA" id="ARBA00022989"/>
    </source>
</evidence>
<dbReference type="PANTHER" id="PTHR24221">
    <property type="entry name" value="ATP-BINDING CASSETTE SUB-FAMILY B"/>
    <property type="match status" value="1"/>
</dbReference>
<dbReference type="InterPro" id="IPR003593">
    <property type="entry name" value="AAA+_ATPase"/>
</dbReference>
<keyword evidence="5" id="KW-0547">Nucleotide-binding</keyword>
<dbReference type="InterPro" id="IPR003439">
    <property type="entry name" value="ABC_transporter-like_ATP-bd"/>
</dbReference>
<dbReference type="Proteomes" id="UP000177579">
    <property type="component" value="Unassembled WGS sequence"/>
</dbReference>
<dbReference type="GO" id="GO:0140359">
    <property type="term" value="F:ABC-type transporter activity"/>
    <property type="evidence" value="ECO:0007669"/>
    <property type="project" value="InterPro"/>
</dbReference>
<feature type="domain" description="ABC transmembrane type-1" evidence="11">
    <location>
        <begin position="38"/>
        <end position="316"/>
    </location>
</feature>
<dbReference type="PROSITE" id="PS00211">
    <property type="entry name" value="ABC_TRANSPORTER_1"/>
    <property type="match status" value="1"/>
</dbReference>
<evidence type="ECO:0008006" key="14">
    <source>
        <dbReference type="Google" id="ProtNLM"/>
    </source>
</evidence>
<dbReference type="CDD" id="cd07346">
    <property type="entry name" value="ABC_6TM_exporters"/>
    <property type="match status" value="1"/>
</dbReference>
<keyword evidence="2" id="KW-0813">Transport</keyword>
<feature type="transmembrane region" description="Helical" evidence="9">
    <location>
        <begin position="305"/>
        <end position="324"/>
    </location>
</feature>